<feature type="domain" description="N-acetyltransferase" evidence="1">
    <location>
        <begin position="245"/>
        <end position="447"/>
    </location>
</feature>
<organism evidence="2 3">
    <name type="scientific">Trichophyton rubrum</name>
    <name type="common">Athlete's foot fungus</name>
    <name type="synonym">Epidermophyton rubrum</name>
    <dbReference type="NCBI Taxonomy" id="5551"/>
    <lineage>
        <taxon>Eukaryota</taxon>
        <taxon>Fungi</taxon>
        <taxon>Dikarya</taxon>
        <taxon>Ascomycota</taxon>
        <taxon>Pezizomycotina</taxon>
        <taxon>Eurotiomycetes</taxon>
        <taxon>Eurotiomycetidae</taxon>
        <taxon>Onygenales</taxon>
        <taxon>Arthrodermataceae</taxon>
        <taxon>Trichophyton</taxon>
    </lineage>
</organism>
<reference evidence="2 3" key="1">
    <citation type="submission" date="2016-05" db="EMBL/GenBank/DDBJ databases">
        <title>Genome sequencing of Trichophyton rubrum CMCC(F)T1i isolated from hair.</title>
        <authorList>
            <person name="Zhan P."/>
            <person name="Tao Y."/>
            <person name="Liu W."/>
        </authorList>
    </citation>
    <scope>NUCLEOTIDE SEQUENCE [LARGE SCALE GENOMIC DNA]</scope>
    <source>
        <strain evidence="3">CMCC(F)T1i</strain>
    </source>
</reference>
<name>A0A178EV65_TRIRU</name>
<dbReference type="EMBL" id="LHPM01000018">
    <property type="protein sequence ID" value="OAL63686.1"/>
    <property type="molecule type" value="Genomic_DNA"/>
</dbReference>
<evidence type="ECO:0000313" key="3">
    <source>
        <dbReference type="Proteomes" id="UP000243015"/>
    </source>
</evidence>
<dbReference type="AlphaFoldDB" id="A0A178EV65"/>
<evidence type="ECO:0000259" key="1">
    <source>
        <dbReference type="PROSITE" id="PS51186"/>
    </source>
</evidence>
<accession>A0A178EV65</accession>
<proteinExistence type="predicted"/>
<dbReference type="SUPFAM" id="SSF55729">
    <property type="entry name" value="Acyl-CoA N-acyltransferases (Nat)"/>
    <property type="match status" value="1"/>
</dbReference>
<dbReference type="VEuPathDB" id="FungiDB:TERG_00161"/>
<gene>
    <name evidence="2" type="ORF">A7C99_6085</name>
</gene>
<dbReference type="PROSITE" id="PS51186">
    <property type="entry name" value="GNAT"/>
    <property type="match status" value="1"/>
</dbReference>
<comment type="caution">
    <text evidence="2">The sequence shown here is derived from an EMBL/GenBank/DDBJ whole genome shotgun (WGS) entry which is preliminary data.</text>
</comment>
<dbReference type="InterPro" id="IPR000182">
    <property type="entry name" value="GNAT_dom"/>
</dbReference>
<dbReference type="Gene3D" id="3.90.1590.10">
    <property type="entry name" value="glutathione-dependent formaldehyde- activating enzyme (gfa)"/>
    <property type="match status" value="1"/>
</dbReference>
<protein>
    <recommendedName>
        <fullName evidence="1">N-acetyltransferase domain-containing protein</fullName>
    </recommendedName>
</protein>
<dbReference type="InterPro" id="IPR016181">
    <property type="entry name" value="Acyl_CoA_acyltransferase"/>
</dbReference>
<dbReference type="Proteomes" id="UP000243015">
    <property type="component" value="Unassembled WGS sequence"/>
</dbReference>
<dbReference type="InterPro" id="IPR052523">
    <property type="entry name" value="Trichothecene_AcTrans"/>
</dbReference>
<dbReference type="SUPFAM" id="SSF51316">
    <property type="entry name" value="Mss4-like"/>
    <property type="match status" value="2"/>
</dbReference>
<dbReference type="Pfam" id="PF00583">
    <property type="entry name" value="Acetyltransf_1"/>
    <property type="match status" value="1"/>
</dbReference>
<dbReference type="InterPro" id="IPR011057">
    <property type="entry name" value="Mss4-like_sf"/>
</dbReference>
<evidence type="ECO:0000313" key="2">
    <source>
        <dbReference type="EMBL" id="OAL63686.1"/>
    </source>
</evidence>
<sequence length="455" mass="50955">MTEFPTHALNLHGGCLCKAVRYTIKVPQASDRGAVKFKSQALPANSRPDGRENKEGAENVVNIDLPIISIDHCSDCRHAAGAPVQAWFICPQEWIEWDVAVLSPANGLEERVKQTTLQACSKDGQGFYEDEPNPYLVPTYLSKYSSSEDVTRTFCARCGTNFTYFTKRPRSSPTGLVVDITIGSMNDESSAVTRPTRHAWYDSGIPWLRTLMRGAGAAMPRARKGISLVVPRRLVYATNSDVPGLILEQAQESDAQRIVDIHVKTFSSNRMLLAQFPTATAREELKTFLVDLIIQEIWDPGYAVFVVRNDQGCLVSFARWCLPRYTPDSRREVPLQLPEGTDMGVLNAWSARVMDVTRKVIGDTPHYHMTFIATDPKYERRGAATLLVRRALEQCNKERVPLILEGTLNAIPFYMRLGLVDEGSISMDLEGIESKHGSSLYEERLFVFKPRPVVN</sequence>
<dbReference type="Gene3D" id="3.40.630.30">
    <property type="match status" value="1"/>
</dbReference>
<dbReference type="PANTHER" id="PTHR42791">
    <property type="entry name" value="GNAT FAMILY ACETYLTRANSFERASE"/>
    <property type="match status" value="1"/>
</dbReference>
<dbReference type="PANTHER" id="PTHR42791:SF2">
    <property type="entry name" value="N-ACETYLTRANSFERASE DOMAIN-CONTAINING PROTEIN"/>
    <property type="match status" value="1"/>
</dbReference>
<dbReference type="GO" id="GO:0016747">
    <property type="term" value="F:acyltransferase activity, transferring groups other than amino-acyl groups"/>
    <property type="evidence" value="ECO:0007669"/>
    <property type="project" value="InterPro"/>
</dbReference>
<dbReference type="VEuPathDB" id="FungiDB:TERG_00160"/>